<dbReference type="EMBL" id="JAKOGI010000082">
    <property type="protein sequence ID" value="KAJ8445011.1"/>
    <property type="molecule type" value="Genomic_DNA"/>
</dbReference>
<evidence type="ECO:0000256" key="1">
    <source>
        <dbReference type="PROSITE-ProRule" id="PRU00221"/>
    </source>
</evidence>
<dbReference type="Gene3D" id="2.130.10.10">
    <property type="entry name" value="YVTN repeat-like/Quinoprotein amine dehydrogenase"/>
    <property type="match status" value="2"/>
</dbReference>
<feature type="region of interest" description="Disordered" evidence="2">
    <location>
        <begin position="610"/>
        <end position="639"/>
    </location>
</feature>
<reference evidence="4" key="1">
    <citation type="submission" date="2022-04" db="EMBL/GenBank/DDBJ databases">
        <title>Carnegiea gigantea Genome sequencing and assembly v2.</title>
        <authorList>
            <person name="Copetti D."/>
            <person name="Sanderson M.J."/>
            <person name="Burquez A."/>
            <person name="Wojciechowski M.F."/>
        </authorList>
    </citation>
    <scope>NUCLEOTIDE SEQUENCE</scope>
    <source>
        <strain evidence="4">SGP5-SGP5p</strain>
        <tissue evidence="4">Aerial part</tissue>
    </source>
</reference>
<organism evidence="4 5">
    <name type="scientific">Carnegiea gigantea</name>
    <dbReference type="NCBI Taxonomy" id="171969"/>
    <lineage>
        <taxon>Eukaryota</taxon>
        <taxon>Viridiplantae</taxon>
        <taxon>Streptophyta</taxon>
        <taxon>Embryophyta</taxon>
        <taxon>Tracheophyta</taxon>
        <taxon>Spermatophyta</taxon>
        <taxon>Magnoliopsida</taxon>
        <taxon>eudicotyledons</taxon>
        <taxon>Gunneridae</taxon>
        <taxon>Pentapetalae</taxon>
        <taxon>Caryophyllales</taxon>
        <taxon>Cactineae</taxon>
        <taxon>Cactaceae</taxon>
        <taxon>Cactoideae</taxon>
        <taxon>Echinocereeae</taxon>
        <taxon>Carnegiea</taxon>
    </lineage>
</organism>
<keyword evidence="5" id="KW-1185">Reference proteome</keyword>
<dbReference type="InterPro" id="IPR036322">
    <property type="entry name" value="WD40_repeat_dom_sf"/>
</dbReference>
<dbReference type="PROSITE" id="PS50082">
    <property type="entry name" value="WD_REPEATS_2"/>
    <property type="match status" value="2"/>
</dbReference>
<evidence type="ECO:0000313" key="4">
    <source>
        <dbReference type="EMBL" id="KAJ8445011.1"/>
    </source>
</evidence>
<dbReference type="OrthoDB" id="30195at2759"/>
<dbReference type="AlphaFoldDB" id="A0A9Q1KLM7"/>
<evidence type="ECO:0000259" key="3">
    <source>
        <dbReference type="Pfam" id="PF04003"/>
    </source>
</evidence>
<name>A0A9Q1KLM7_9CARY</name>
<proteinExistence type="predicted"/>
<dbReference type="SUPFAM" id="SSF50978">
    <property type="entry name" value="WD40 repeat-like"/>
    <property type="match status" value="1"/>
</dbReference>
<feature type="domain" description="Small-subunit processome Utp12" evidence="3">
    <location>
        <begin position="496"/>
        <end position="588"/>
    </location>
</feature>
<sequence>MEQSVRHFNFLQPKKLKGCVAFFAVVIRIMGPSNIRDILTSFSPSLDFFAVTSGDGRIKIWDTVKGQLQTEFSNIASTDEANLFAKPEQRGHLSIDYTCMKWVAFDKKKKRKLPTSLLVLGTGSGDVLALDVSAGQLKWKISDCHPGGVNAISFSTQSTCIYTSGADGMVCEVDSITGNLLRKFRASTKAVSSICVSPDGKIIATAAAEMKIFNCSDHKKIQKFSGHPGAVRCMTFSEDGKYVFSSATGERYVAVWRADGSKKQSASCVLAMEHPPVYLDCRYIDNGEAEGTGFYVLAISEIGVCYFWYGKDTEELRKTELTKIALSVDDSYKTIQKGGSPAVLAARIQSMAEPGSAHVFFAHGFLFKPSFEKIVVHRGEDLNLNISRGGLLLPLSQPHKTKKQRERRAGATALDRANAEGALLPVPKVLDHDGLNLDLAVSMDSKADVGVAGADSTACPMEDLLRSVGILSRVDSSAAKSMRDSIVLKGINLEATVPPKKMRALILSMAPDDALKMLNVLIDMWQTRSCSGRNVLPWIYSILVHHGHQIMSMESETATIRSLHKIAKSNGSATESLLQLSGRLQLVTAQIDKATQLKTQPLLHDNAIIESEDEEDDVDEVLFGEEGFESESSKEDNDD</sequence>
<dbReference type="PANTHER" id="PTHR45290:SF1">
    <property type="entry name" value="OS03G0300300 PROTEIN"/>
    <property type="match status" value="1"/>
</dbReference>
<protein>
    <recommendedName>
        <fullName evidence="3">Small-subunit processome Utp12 domain-containing protein</fullName>
    </recommendedName>
</protein>
<dbReference type="SMART" id="SM00320">
    <property type="entry name" value="WD40"/>
    <property type="match status" value="4"/>
</dbReference>
<gene>
    <name evidence="4" type="ORF">Cgig2_029205</name>
</gene>
<feature type="repeat" description="WD" evidence="1">
    <location>
        <begin position="224"/>
        <end position="266"/>
    </location>
</feature>
<accession>A0A9Q1KLM7</accession>
<dbReference type="PANTHER" id="PTHR45290">
    <property type="entry name" value="OS03G0300300 PROTEIN"/>
    <property type="match status" value="1"/>
</dbReference>
<feature type="compositionally biased region" description="Acidic residues" evidence="2">
    <location>
        <begin position="610"/>
        <end position="629"/>
    </location>
</feature>
<feature type="repeat" description="WD" evidence="1">
    <location>
        <begin position="41"/>
        <end position="71"/>
    </location>
</feature>
<dbReference type="InterPro" id="IPR007148">
    <property type="entry name" value="SSU_processome_Utp12"/>
</dbReference>
<dbReference type="Pfam" id="PF00400">
    <property type="entry name" value="WD40"/>
    <property type="match status" value="4"/>
</dbReference>
<comment type="caution">
    <text evidence="4">The sequence shown here is derived from an EMBL/GenBank/DDBJ whole genome shotgun (WGS) entry which is preliminary data.</text>
</comment>
<dbReference type="InterPro" id="IPR001680">
    <property type="entry name" value="WD40_rpt"/>
</dbReference>
<dbReference type="Pfam" id="PF04003">
    <property type="entry name" value="Utp12"/>
    <property type="match status" value="1"/>
</dbReference>
<keyword evidence="1" id="KW-0853">WD repeat</keyword>
<dbReference type="InterPro" id="IPR015943">
    <property type="entry name" value="WD40/YVTN_repeat-like_dom_sf"/>
</dbReference>
<evidence type="ECO:0000256" key="2">
    <source>
        <dbReference type="SAM" id="MobiDB-lite"/>
    </source>
</evidence>
<evidence type="ECO:0000313" key="5">
    <source>
        <dbReference type="Proteomes" id="UP001153076"/>
    </source>
</evidence>
<dbReference type="Proteomes" id="UP001153076">
    <property type="component" value="Unassembled WGS sequence"/>
</dbReference>